<sequence length="143" mass="15878">MSDREMITFKTEIRDSLLILEVNLPNCDFHPDACSKGWRHRLLFKGKRNKRVDVLEHSERCAAIVFFNRTSGMDLNSQSSQNPLSLFLEPPSMSPCLLAAPPLSKEGERFGLWSFRGSTSAMKTACGQSPIFVLRSGSDGLGG</sequence>
<protein>
    <submittedName>
        <fullName evidence="1">Uncharacterized protein</fullName>
    </submittedName>
</protein>
<reference evidence="1 2" key="1">
    <citation type="journal article" date="2024" name="Plant Biotechnol. J.">
        <title>Genome and CRISPR/Cas9 system of a widespread forest tree (Populus alba) in the world.</title>
        <authorList>
            <person name="Liu Y.J."/>
            <person name="Jiang P.F."/>
            <person name="Han X.M."/>
            <person name="Li X.Y."/>
            <person name="Wang H.M."/>
            <person name="Wang Y.J."/>
            <person name="Wang X.X."/>
            <person name="Zeng Q.Y."/>
        </authorList>
    </citation>
    <scope>NUCLEOTIDE SEQUENCE [LARGE SCALE GENOMIC DNA]</scope>
    <source>
        <strain evidence="2">cv. PAL-ZL1</strain>
    </source>
</reference>
<proteinExistence type="predicted"/>
<gene>
    <name evidence="1" type="ORF">D5086_033105</name>
</gene>
<keyword evidence="2" id="KW-1185">Reference proteome</keyword>
<organism evidence="1 2">
    <name type="scientific">Populus alba</name>
    <name type="common">White poplar</name>
    <dbReference type="NCBI Taxonomy" id="43335"/>
    <lineage>
        <taxon>Eukaryota</taxon>
        <taxon>Viridiplantae</taxon>
        <taxon>Streptophyta</taxon>
        <taxon>Embryophyta</taxon>
        <taxon>Tracheophyta</taxon>
        <taxon>Spermatophyta</taxon>
        <taxon>Magnoliopsida</taxon>
        <taxon>eudicotyledons</taxon>
        <taxon>Gunneridae</taxon>
        <taxon>Pentapetalae</taxon>
        <taxon>rosids</taxon>
        <taxon>fabids</taxon>
        <taxon>Malpighiales</taxon>
        <taxon>Salicaceae</taxon>
        <taxon>Saliceae</taxon>
        <taxon>Populus</taxon>
    </lineage>
</organism>
<evidence type="ECO:0000313" key="1">
    <source>
        <dbReference type="EMBL" id="KAL3565059.1"/>
    </source>
</evidence>
<accession>A0ACC4AFV4</accession>
<comment type="caution">
    <text evidence="1">The sequence shown here is derived from an EMBL/GenBank/DDBJ whole genome shotgun (WGS) entry which is preliminary data.</text>
</comment>
<dbReference type="Proteomes" id="UP000309997">
    <property type="component" value="Unassembled WGS sequence"/>
</dbReference>
<dbReference type="EMBL" id="RCHU02000019">
    <property type="protein sequence ID" value="KAL3565059.1"/>
    <property type="molecule type" value="Genomic_DNA"/>
</dbReference>
<evidence type="ECO:0000313" key="2">
    <source>
        <dbReference type="Proteomes" id="UP000309997"/>
    </source>
</evidence>
<name>A0ACC4AFV4_POPAL</name>